<keyword evidence="3" id="KW-1185">Reference proteome</keyword>
<dbReference type="KEGG" id="amuc:Pan181_21530"/>
<organism evidence="2 3">
    <name type="scientific">Aeoliella mucimassa</name>
    <dbReference type="NCBI Taxonomy" id="2527972"/>
    <lineage>
        <taxon>Bacteria</taxon>
        <taxon>Pseudomonadati</taxon>
        <taxon>Planctomycetota</taxon>
        <taxon>Planctomycetia</taxon>
        <taxon>Pirellulales</taxon>
        <taxon>Lacipirellulaceae</taxon>
        <taxon>Aeoliella</taxon>
    </lineage>
</organism>
<proteinExistence type="predicted"/>
<reference evidence="2 3" key="1">
    <citation type="submission" date="2019-02" db="EMBL/GenBank/DDBJ databases">
        <title>Deep-cultivation of Planctomycetes and their phenomic and genomic characterization uncovers novel biology.</title>
        <authorList>
            <person name="Wiegand S."/>
            <person name="Jogler M."/>
            <person name="Boedeker C."/>
            <person name="Pinto D."/>
            <person name="Vollmers J."/>
            <person name="Rivas-Marin E."/>
            <person name="Kohn T."/>
            <person name="Peeters S.H."/>
            <person name="Heuer A."/>
            <person name="Rast P."/>
            <person name="Oberbeckmann S."/>
            <person name="Bunk B."/>
            <person name="Jeske O."/>
            <person name="Meyerdierks A."/>
            <person name="Storesund J.E."/>
            <person name="Kallscheuer N."/>
            <person name="Luecker S."/>
            <person name="Lage O.M."/>
            <person name="Pohl T."/>
            <person name="Merkel B.J."/>
            <person name="Hornburger P."/>
            <person name="Mueller R.-W."/>
            <person name="Bruemmer F."/>
            <person name="Labrenz M."/>
            <person name="Spormann A.M."/>
            <person name="Op den Camp H."/>
            <person name="Overmann J."/>
            <person name="Amann R."/>
            <person name="Jetten M.S.M."/>
            <person name="Mascher T."/>
            <person name="Medema M.H."/>
            <person name="Devos D.P."/>
            <person name="Kaster A.-K."/>
            <person name="Ovreas L."/>
            <person name="Rohde M."/>
            <person name="Galperin M.Y."/>
            <person name="Jogler C."/>
        </authorList>
    </citation>
    <scope>NUCLEOTIDE SEQUENCE [LARGE SCALE GENOMIC DNA]</scope>
    <source>
        <strain evidence="2 3">Pan181</strain>
    </source>
</reference>
<sequence length="893" mass="99573">MRLPLKEFQIESLEALKQYARSVRDYKLTGSRVPERDAFEETTAGRSYYQTPKFAGVPYVCLRLPTGGGKTLLAAHAVGVVGRHLLETDQPACLWITPSTTIRDQTLRALKNPSHPYRVALEEALGPAVEVSTIEEVLLSPRLVKASAPLVVVTTIQSYRVQDDKGRELAAARRIYRDNGYMQAALADLPTWVRDELSADASGLVDLSLANALRLRRPIVIMDEAHNARTPTSFDSLARFGPSFVLELTATPEHAHDPQHPSSPTFASNVLHAVSALELKNEGMIKLPVDLESRGDWLEVLAATHQRREELEVVADRAHHDSGLPFYRPIALIQAQPNSKTKETHTVEVVKEALVEKLGVPEEYVRICTGKIDELGDENLMATNCQVRYVITVDKLREGWDCPLAYVLGSIGNTATATAVEQLIGRILRMPNATPTRVPALDRSYAFVLSDSVAETAGQLRDQMVRTCGFDERSATEAFRVVAQGQRRIGFGSIPLAKAPDPEVMPSTLAAKVSYDQAKQELVLNDLPSAGEVRLLREAVASESDKQAVDAFWESERPVGVAAKPLTEYAKPLQVPRLTVLQGERRTLLEPIELDQFEWDLDTCNPVLTETEFASELRVGSAATIDVEPAENADDGGLVTRMAGDVRLRQLELIGEGEDWTDVEIARWLDRELHRGDSLQGLPHSQSQPWLAKIVDGLIDARGLQRGMVVRRRHELAKVLRVKVADHGRQQIRKATDQLFQTMPEAVLTSDEHAVWIEEQEFKPARLDDSAVRFNKHAFDQIGEMNDEERLCAQHIDAHDNVERWIRNPEREPQGGFWLPKSPGKFFPDFIVELKDGRIVIVEYKMGKMSNDPEELHKKSVGVLWAARSEGRCGFAWVVAKNWTSLLDSLQAN</sequence>
<feature type="domain" description="Helicase ATP-binding" evidence="1">
    <location>
        <begin position="1"/>
        <end position="280"/>
    </location>
</feature>
<accession>A0A518AMN5</accession>
<dbReference type="Pfam" id="PF04851">
    <property type="entry name" value="ResIII"/>
    <property type="match status" value="1"/>
</dbReference>
<evidence type="ECO:0000259" key="1">
    <source>
        <dbReference type="SMART" id="SM00487"/>
    </source>
</evidence>
<evidence type="ECO:0000313" key="2">
    <source>
        <dbReference type="EMBL" id="QDU55951.1"/>
    </source>
</evidence>
<evidence type="ECO:0000313" key="3">
    <source>
        <dbReference type="Proteomes" id="UP000315750"/>
    </source>
</evidence>
<dbReference type="EMBL" id="CP036278">
    <property type="protein sequence ID" value="QDU55951.1"/>
    <property type="molecule type" value="Genomic_DNA"/>
</dbReference>
<dbReference type="SUPFAM" id="SSF52540">
    <property type="entry name" value="P-loop containing nucleoside triphosphate hydrolases"/>
    <property type="match status" value="2"/>
</dbReference>
<dbReference type="OrthoDB" id="229656at2"/>
<gene>
    <name evidence="2" type="ORF">Pan181_21530</name>
</gene>
<dbReference type="REBASE" id="356598">
    <property type="entry name" value="PbaPan181ORF21510P"/>
</dbReference>
<dbReference type="Proteomes" id="UP000315750">
    <property type="component" value="Chromosome"/>
</dbReference>
<protein>
    <submittedName>
        <fullName evidence="2">Type III restriction enzyme, res subunit</fullName>
    </submittedName>
</protein>
<dbReference type="AlphaFoldDB" id="A0A518AMN5"/>
<dbReference type="GO" id="GO:0016787">
    <property type="term" value="F:hydrolase activity"/>
    <property type="evidence" value="ECO:0007669"/>
    <property type="project" value="InterPro"/>
</dbReference>
<dbReference type="Gene3D" id="3.40.50.300">
    <property type="entry name" value="P-loop containing nucleotide triphosphate hydrolases"/>
    <property type="match status" value="2"/>
</dbReference>
<dbReference type="InterPro" id="IPR014001">
    <property type="entry name" value="Helicase_ATP-bd"/>
</dbReference>
<dbReference type="InterPro" id="IPR027417">
    <property type="entry name" value="P-loop_NTPase"/>
</dbReference>
<dbReference type="GO" id="GO:0003677">
    <property type="term" value="F:DNA binding"/>
    <property type="evidence" value="ECO:0007669"/>
    <property type="project" value="InterPro"/>
</dbReference>
<dbReference type="GO" id="GO:0005524">
    <property type="term" value="F:ATP binding"/>
    <property type="evidence" value="ECO:0007669"/>
    <property type="project" value="InterPro"/>
</dbReference>
<dbReference type="SMART" id="SM00487">
    <property type="entry name" value="DEXDc"/>
    <property type="match status" value="1"/>
</dbReference>
<name>A0A518AMN5_9BACT</name>
<dbReference type="InterPro" id="IPR006935">
    <property type="entry name" value="Helicase/UvrB_N"/>
</dbReference>
<dbReference type="RefSeq" id="WP_145246730.1">
    <property type="nucleotide sequence ID" value="NZ_CP036278.1"/>
</dbReference>